<accession>E0VT32</accession>
<dbReference type="CTD" id="8229964"/>
<dbReference type="HOGENOM" id="CLU_2226318_0_0_1"/>
<dbReference type="Proteomes" id="UP000009046">
    <property type="component" value="Unassembled WGS sequence"/>
</dbReference>
<dbReference type="InParanoid" id="E0VT32"/>
<evidence type="ECO:0000256" key="1">
    <source>
        <dbReference type="SAM" id="Phobius"/>
    </source>
</evidence>
<gene>
    <name evidence="3" type="primary">8229964</name>
    <name evidence="2" type="ORF">Phum_PHUM426130</name>
</gene>
<dbReference type="EMBL" id="AAZO01005203">
    <property type="status" value="NOT_ANNOTATED_CDS"/>
    <property type="molecule type" value="Genomic_DNA"/>
</dbReference>
<dbReference type="EMBL" id="DS235759">
    <property type="protein sequence ID" value="EEB16538.1"/>
    <property type="molecule type" value="Genomic_DNA"/>
</dbReference>
<reference evidence="3" key="3">
    <citation type="submission" date="2020-05" db="UniProtKB">
        <authorList>
            <consortium name="EnsemblMetazoa"/>
        </authorList>
    </citation>
    <scope>IDENTIFICATION</scope>
    <source>
        <strain evidence="3">USDA</strain>
    </source>
</reference>
<feature type="transmembrane region" description="Helical" evidence="1">
    <location>
        <begin position="77"/>
        <end position="96"/>
    </location>
</feature>
<evidence type="ECO:0000313" key="2">
    <source>
        <dbReference type="EMBL" id="EEB16538.1"/>
    </source>
</evidence>
<organism>
    <name type="scientific">Pediculus humanus subsp. corporis</name>
    <name type="common">Body louse</name>
    <dbReference type="NCBI Taxonomy" id="121224"/>
    <lineage>
        <taxon>Eukaryota</taxon>
        <taxon>Metazoa</taxon>
        <taxon>Ecdysozoa</taxon>
        <taxon>Arthropoda</taxon>
        <taxon>Hexapoda</taxon>
        <taxon>Insecta</taxon>
        <taxon>Pterygota</taxon>
        <taxon>Neoptera</taxon>
        <taxon>Paraneoptera</taxon>
        <taxon>Psocodea</taxon>
        <taxon>Troctomorpha</taxon>
        <taxon>Phthiraptera</taxon>
        <taxon>Anoplura</taxon>
        <taxon>Pediculidae</taxon>
        <taxon>Pediculus</taxon>
    </lineage>
</organism>
<dbReference type="AlphaFoldDB" id="E0VT32"/>
<evidence type="ECO:0000313" key="3">
    <source>
        <dbReference type="EnsemblMetazoa" id="PHUM426130-PA"/>
    </source>
</evidence>
<dbReference type="VEuPathDB" id="VectorBase:PHUM426130"/>
<dbReference type="GeneID" id="8229964"/>
<proteinExistence type="predicted"/>
<evidence type="ECO:0000313" key="4">
    <source>
        <dbReference type="Proteomes" id="UP000009046"/>
    </source>
</evidence>
<sequence length="106" mass="12271">MFNLFGSKGQGRNILCFNIKKKSIRAGLVMTARKKKTNGRIIHSNETSFDCFLFIYRVFVVVLNPSKSYFKPNSSSYSYLFFITFLPFINSIDLFMRIGGDFLNKI</sequence>
<dbReference type="KEGG" id="phu:Phum_PHUM426130"/>
<dbReference type="RefSeq" id="XP_002429276.1">
    <property type="nucleotide sequence ID" value="XM_002429231.1"/>
</dbReference>
<keyword evidence="1" id="KW-1133">Transmembrane helix</keyword>
<protein>
    <submittedName>
        <fullName evidence="2 3">Uncharacterized protein</fullName>
    </submittedName>
</protein>
<reference evidence="2" key="2">
    <citation type="submission" date="2007-04" db="EMBL/GenBank/DDBJ databases">
        <title>The genome of the human body louse.</title>
        <authorList>
            <consortium name="The Human Body Louse Genome Consortium"/>
            <person name="Kirkness E."/>
            <person name="Walenz B."/>
            <person name="Hass B."/>
            <person name="Bruggner R."/>
            <person name="Strausberg R."/>
        </authorList>
    </citation>
    <scope>NUCLEOTIDE SEQUENCE</scope>
    <source>
        <strain evidence="2">USDA</strain>
    </source>
</reference>
<name>E0VT32_PEDHC</name>
<keyword evidence="1" id="KW-0472">Membrane</keyword>
<keyword evidence="1" id="KW-0812">Transmembrane</keyword>
<keyword evidence="4" id="KW-1185">Reference proteome</keyword>
<reference evidence="2" key="1">
    <citation type="submission" date="2007-04" db="EMBL/GenBank/DDBJ databases">
        <title>Annotation of Pediculus humanus corporis strain USDA.</title>
        <authorList>
            <person name="Kirkness E."/>
            <person name="Hannick L."/>
            <person name="Hass B."/>
            <person name="Bruggner R."/>
            <person name="Lawson D."/>
            <person name="Bidwell S."/>
            <person name="Joardar V."/>
            <person name="Caler E."/>
            <person name="Walenz B."/>
            <person name="Inman J."/>
            <person name="Schobel S."/>
            <person name="Galinsky K."/>
            <person name="Amedeo P."/>
            <person name="Strausberg R."/>
        </authorList>
    </citation>
    <scope>NUCLEOTIDE SEQUENCE</scope>
    <source>
        <strain evidence="2">USDA</strain>
    </source>
</reference>
<feature type="transmembrane region" description="Helical" evidence="1">
    <location>
        <begin position="47"/>
        <end position="65"/>
    </location>
</feature>
<dbReference type="EnsemblMetazoa" id="PHUM426130-RA">
    <property type="protein sequence ID" value="PHUM426130-PA"/>
    <property type="gene ID" value="PHUM426130"/>
</dbReference>